<dbReference type="PANTHER" id="PTHR11969">
    <property type="entry name" value="MAX DIMERIZATION, MAD"/>
    <property type="match status" value="1"/>
</dbReference>
<dbReference type="Pfam" id="PF22754">
    <property type="entry name" value="bHLH-TF_ACT-like_plant"/>
    <property type="match status" value="1"/>
</dbReference>
<feature type="region of interest" description="Disordered" evidence="6">
    <location>
        <begin position="95"/>
        <end position="141"/>
    </location>
</feature>
<feature type="domain" description="BHLH" evidence="7">
    <location>
        <begin position="140"/>
        <end position="191"/>
    </location>
</feature>
<dbReference type="Gene3D" id="4.10.280.10">
    <property type="entry name" value="Helix-loop-helix DNA-binding domain"/>
    <property type="match status" value="1"/>
</dbReference>
<keyword evidence="5" id="KW-0539">Nucleus</keyword>
<reference evidence="8 9" key="1">
    <citation type="submission" date="2024-11" db="EMBL/GenBank/DDBJ databases">
        <title>Chromosome-level genome assembly of Eucalyptus globulus Labill. provides insights into its genome evolution.</title>
        <authorList>
            <person name="Li X."/>
        </authorList>
    </citation>
    <scope>NUCLEOTIDE SEQUENCE [LARGE SCALE GENOMIC DNA]</scope>
    <source>
        <strain evidence="8">CL2024</strain>
        <tissue evidence="8">Fresh tender leaves</tissue>
    </source>
</reference>
<keyword evidence="4" id="KW-0804">Transcription</keyword>
<feature type="compositionally biased region" description="Basic residues" evidence="6">
    <location>
        <begin position="122"/>
        <end position="132"/>
    </location>
</feature>
<sequence>MALEAVVYPQDPFGYSRDQYYALAGGLPELADDKTFLDAFNDDPTANNACCWDYYSSSSANTSAMHGVSISSGQWPALDPNSSSPETTCAAAAAAAAEAGGSGQPSPSAAAAGGGGGGGGGGRRKRRRCRSSKNKEEIENQRMTHIAVERNRRKQMNEYLAVLRSLMPPSYSQRGDQASIIGGAINFVKELEQLLQSMQTHKSKPKPLQDLAAAANNNNDNNNNNDVASPFAEFFSFPQYSTRLASAPCGGPTEPATALEDRSGGPHPQWVVADIEVTMVESHANMKIFSKKRPRQLLQLVAGLQGLRLTVLHLNVTTVDDSVLYSVSVKVEEGCHLNTVDEIAAAVHELLRRIEEGAGAFT</sequence>
<dbReference type="GO" id="GO:0005634">
    <property type="term" value="C:nucleus"/>
    <property type="evidence" value="ECO:0007669"/>
    <property type="project" value="UniProtKB-SubCell"/>
</dbReference>
<dbReference type="InterPro" id="IPR036638">
    <property type="entry name" value="HLH_DNA-bd_sf"/>
</dbReference>
<evidence type="ECO:0000259" key="7">
    <source>
        <dbReference type="PROSITE" id="PS50888"/>
    </source>
</evidence>
<comment type="caution">
    <text evidence="8">The sequence shown here is derived from an EMBL/GenBank/DDBJ whole genome shotgun (WGS) entry which is preliminary data.</text>
</comment>
<dbReference type="PROSITE" id="PS50888">
    <property type="entry name" value="BHLH"/>
    <property type="match status" value="1"/>
</dbReference>
<dbReference type="CDD" id="cd11448">
    <property type="entry name" value="bHLH_AtFAMA_like"/>
    <property type="match status" value="1"/>
</dbReference>
<keyword evidence="9" id="KW-1185">Reference proteome</keyword>
<dbReference type="Proteomes" id="UP001634007">
    <property type="component" value="Unassembled WGS sequence"/>
</dbReference>
<name>A0ABD3KDQ4_EUCGL</name>
<protein>
    <recommendedName>
        <fullName evidence="7">BHLH domain-containing protein</fullName>
    </recommendedName>
</protein>
<feature type="compositionally biased region" description="Low complexity" evidence="6">
    <location>
        <begin position="95"/>
        <end position="111"/>
    </location>
</feature>
<dbReference type="InterPro" id="IPR011598">
    <property type="entry name" value="bHLH_dom"/>
</dbReference>
<comment type="subcellular location">
    <subcellularLocation>
        <location evidence="1">Nucleus</location>
    </subcellularLocation>
</comment>
<proteinExistence type="predicted"/>
<keyword evidence="3" id="KW-0238">DNA-binding</keyword>
<dbReference type="EMBL" id="JBJKBG010000006">
    <property type="protein sequence ID" value="KAL3735101.1"/>
    <property type="molecule type" value="Genomic_DNA"/>
</dbReference>
<keyword evidence="2" id="KW-0805">Transcription regulation</keyword>
<evidence type="ECO:0000256" key="6">
    <source>
        <dbReference type="SAM" id="MobiDB-lite"/>
    </source>
</evidence>
<dbReference type="AlphaFoldDB" id="A0ABD3KDQ4"/>
<dbReference type="PANTHER" id="PTHR11969:SF82">
    <property type="entry name" value="TRANSCRIPTION FACTOR BHLH96"/>
    <property type="match status" value="1"/>
</dbReference>
<accession>A0ABD3KDQ4</accession>
<dbReference type="InterPro" id="IPR054502">
    <property type="entry name" value="bHLH-TF_ACT-like_plant"/>
</dbReference>
<feature type="compositionally biased region" description="Gly residues" evidence="6">
    <location>
        <begin position="112"/>
        <end position="121"/>
    </location>
</feature>
<evidence type="ECO:0000256" key="4">
    <source>
        <dbReference type="ARBA" id="ARBA00023163"/>
    </source>
</evidence>
<dbReference type="SMART" id="SM00353">
    <property type="entry name" value="HLH"/>
    <property type="match status" value="1"/>
</dbReference>
<dbReference type="GO" id="GO:0003677">
    <property type="term" value="F:DNA binding"/>
    <property type="evidence" value="ECO:0007669"/>
    <property type="project" value="UniProtKB-KW"/>
</dbReference>
<evidence type="ECO:0000313" key="9">
    <source>
        <dbReference type="Proteomes" id="UP001634007"/>
    </source>
</evidence>
<evidence type="ECO:0000313" key="8">
    <source>
        <dbReference type="EMBL" id="KAL3735101.1"/>
    </source>
</evidence>
<evidence type="ECO:0000256" key="2">
    <source>
        <dbReference type="ARBA" id="ARBA00023015"/>
    </source>
</evidence>
<evidence type="ECO:0000256" key="5">
    <source>
        <dbReference type="ARBA" id="ARBA00023242"/>
    </source>
</evidence>
<dbReference type="GO" id="GO:0080090">
    <property type="term" value="P:regulation of primary metabolic process"/>
    <property type="evidence" value="ECO:0007669"/>
    <property type="project" value="UniProtKB-ARBA"/>
</dbReference>
<dbReference type="SUPFAM" id="SSF47459">
    <property type="entry name" value="HLH, helix-loop-helix DNA-binding domain"/>
    <property type="match status" value="1"/>
</dbReference>
<dbReference type="Pfam" id="PF00010">
    <property type="entry name" value="HLH"/>
    <property type="match status" value="1"/>
</dbReference>
<evidence type="ECO:0000256" key="3">
    <source>
        <dbReference type="ARBA" id="ARBA00023125"/>
    </source>
</evidence>
<feature type="region of interest" description="Disordered" evidence="6">
    <location>
        <begin position="246"/>
        <end position="265"/>
    </location>
</feature>
<gene>
    <name evidence="8" type="ORF">ACJRO7_024274</name>
</gene>
<evidence type="ECO:0000256" key="1">
    <source>
        <dbReference type="ARBA" id="ARBA00004123"/>
    </source>
</evidence>
<organism evidence="8 9">
    <name type="scientific">Eucalyptus globulus</name>
    <name type="common">Tasmanian blue gum</name>
    <dbReference type="NCBI Taxonomy" id="34317"/>
    <lineage>
        <taxon>Eukaryota</taxon>
        <taxon>Viridiplantae</taxon>
        <taxon>Streptophyta</taxon>
        <taxon>Embryophyta</taxon>
        <taxon>Tracheophyta</taxon>
        <taxon>Spermatophyta</taxon>
        <taxon>Magnoliopsida</taxon>
        <taxon>eudicotyledons</taxon>
        <taxon>Gunneridae</taxon>
        <taxon>Pentapetalae</taxon>
        <taxon>rosids</taxon>
        <taxon>malvids</taxon>
        <taxon>Myrtales</taxon>
        <taxon>Myrtaceae</taxon>
        <taxon>Myrtoideae</taxon>
        <taxon>Eucalypteae</taxon>
        <taxon>Eucalyptus</taxon>
    </lineage>
</organism>